<evidence type="ECO:0000256" key="4">
    <source>
        <dbReference type="SAM" id="MobiDB-lite"/>
    </source>
</evidence>
<dbReference type="InterPro" id="IPR043502">
    <property type="entry name" value="DNA/RNA_pol_sf"/>
</dbReference>
<dbReference type="Gene3D" id="3.10.20.370">
    <property type="match status" value="1"/>
</dbReference>
<evidence type="ECO:0000256" key="1">
    <source>
        <dbReference type="ARBA" id="ARBA00010879"/>
    </source>
</evidence>
<evidence type="ECO:0000259" key="5">
    <source>
        <dbReference type="PROSITE" id="PS50878"/>
    </source>
</evidence>
<dbReference type="CDD" id="cd01647">
    <property type="entry name" value="RT_LTR"/>
    <property type="match status" value="1"/>
</dbReference>
<comment type="caution">
    <text evidence="6">The sequence shown here is derived from an EMBL/GenBank/DDBJ whole genome shotgun (WGS) entry which is preliminary data.</text>
</comment>
<dbReference type="EMBL" id="JACTAM010002683">
    <property type="protein sequence ID" value="KAI2643956.1"/>
    <property type="molecule type" value="Genomic_DNA"/>
</dbReference>
<dbReference type="Pfam" id="PF00078">
    <property type="entry name" value="RVT_1"/>
    <property type="match status" value="1"/>
</dbReference>
<dbReference type="Proteomes" id="UP000830375">
    <property type="component" value="Unassembled WGS sequence"/>
</dbReference>
<dbReference type="Pfam" id="PF17919">
    <property type="entry name" value="RT_RNaseH_2"/>
    <property type="match status" value="1"/>
</dbReference>
<dbReference type="Gene3D" id="3.30.70.270">
    <property type="match status" value="2"/>
</dbReference>
<feature type="region of interest" description="Disordered" evidence="4">
    <location>
        <begin position="124"/>
        <end position="145"/>
    </location>
</feature>
<protein>
    <recommendedName>
        <fullName evidence="2">ribonuclease H</fullName>
        <ecNumber evidence="2">3.1.26.4</ecNumber>
    </recommendedName>
</protein>
<evidence type="ECO:0000313" key="7">
    <source>
        <dbReference type="Proteomes" id="UP000830375"/>
    </source>
</evidence>
<dbReference type="CDD" id="cd00303">
    <property type="entry name" value="retropepsin_like"/>
    <property type="match status" value="1"/>
</dbReference>
<evidence type="ECO:0000313" key="6">
    <source>
        <dbReference type="EMBL" id="KAI2643956.1"/>
    </source>
</evidence>
<feature type="region of interest" description="Disordered" evidence="4">
    <location>
        <begin position="1320"/>
        <end position="1341"/>
    </location>
</feature>
<evidence type="ECO:0000256" key="3">
    <source>
        <dbReference type="ARBA" id="ARBA00023268"/>
    </source>
</evidence>
<sequence>MENTKLTENRYVGTPVNVGRGRGLLMTPIPFPDISPSSTMRSVNNGMGLEANAVPTQNSTENHIHVNHTSSETVQPVSTSTPVYTSDIMSQMGNIVQQVGLQLADSIIAHLNLHSQTEAVSKHTQNEHVSRYTPDQSSMSSTSPIQVVRQREVKDPPIFRGDASDAVALDEWVELMKNFIRKGFLPTEEQGEEILIHLRGKAKDVVKVGMLSSGLDIRTNPDAIYSLLRKHFSCQQFSPIPLQDFYTTLPEPQEDPFDYWLRLNRTADITAECLKQQGKVLDNQLIEVTRMFIRNCPNSDLALTFRSKTIDKWTAYEVQEILNEYHSEKNLRATGKGNRPSDCEKKFSVNEMHVSPTTYPIKVEQDSLQTKQSENMALEKVIDMLERVLMNNSGNAQAVKEHRKRSNMSRIPGLNDAPCLKPLSKRKEGCFLNQPTVKLGDLRVREDHVDLESESPISSFDDLMDYESLCQMMSDVSSDKTVIFQGVQRVPKADSLFYTSVSVEKDLILKALIDSGSMACTISESAKERLLKSNPDMISQSAQDVVIVGCGGHHVTPTAVYDLKATVYGCSMIIPALVVPGQTEEIILGTNVIKRLLTQLRETNGYWKLMSKSSNSENDECSLFLSLFSNTERWRGESIPEKVGTVKLQRSVTLEPQTEHLVWGKLPQSSVLSVGSTVIVEPTESRSRPRQILVGRVITPLWGDGSIPLKVINPTDHKVVLKRNAKIADVSPCIAVQDLPLPKQIQSNLQCTEEPLPIRSSDEMKQVLSDLNLDDLDLESCEVSAHWKDKLLHIIEKYESVFSRDKMDCGEAKGFVHRINLTDDRPFRFPYRRIPPSQYAKLRTVLNEMEEKGIIRKSHSDYASPLVLVWKKNGDLRICTDFRWLNARTVRDAYPLPHQSDVLAALGGNAFFSTMDLTSGYYNVPLEEEHKKYTAFSSPFGLHEYNRLPQGLSNSPATFMRMMMSVFGDENFSSVLCYLDDLMVFAPSQSVALQRLEMVLSRLSHHNLKLAPKKCCFLRRSVKFLGHIISEEGIKTDPGKVEAINEIQASDLMEPDGKTPCQKKIRSFLGMVLYYQHFIEGCSAKAKPLFKLTSGAVKQTPVTKGRKPRKKVNCIKLSPADWTMDCEEALHTLKQELTKNVTLAHPDFDQPFILAVDASFDGVGAVLSQVLPGEEIARPVAFASRTLSRSQMNYPAHRLEFFALKWAICEKFSHWLRGRHFTAWTDNNPLTYILTKPRLDACEQRWVAKLASYSFDLKYVPGTKNVVADALSREPFVQSCIGHRLITEPYLSLLKDVSGVVDNSVQDAFKCASNLQVVQGDVEGSPDPTSADLSPSGSSGSQEVSALLAAHATGGLSELHLFRMRGKDTGKRREDGRMEATLGADVKGEDNLYVRHVKSIKDFRIGYTCVSSLIAPHEASSLLDPRLLAVQLEN</sequence>
<dbReference type="PANTHER" id="PTHR37984:SF5">
    <property type="entry name" value="PROTEIN NYNRIN-LIKE"/>
    <property type="match status" value="1"/>
</dbReference>
<feature type="compositionally biased region" description="Polar residues" evidence="4">
    <location>
        <begin position="133"/>
        <end position="145"/>
    </location>
</feature>
<reference evidence="6 7" key="1">
    <citation type="submission" date="2022-01" db="EMBL/GenBank/DDBJ databases">
        <title>A high-quality chromosome-level genome assembly of rohu carp, Labeo rohita.</title>
        <authorList>
            <person name="Arick M.A. II"/>
            <person name="Hsu C.-Y."/>
            <person name="Magbanua Z."/>
            <person name="Pechanova O."/>
            <person name="Grover C."/>
            <person name="Miller E."/>
            <person name="Thrash A."/>
            <person name="Ezzel L."/>
            <person name="Alam S."/>
            <person name="Benzie J."/>
            <person name="Hamilton M."/>
            <person name="Karsi A."/>
            <person name="Lawrence M.L."/>
            <person name="Peterson D.G."/>
        </authorList>
    </citation>
    <scope>NUCLEOTIDE SEQUENCE [LARGE SCALE GENOMIC DNA]</scope>
    <source>
        <strain evidence="7">BAU-BD-2019</strain>
        <tissue evidence="6">Blood</tissue>
    </source>
</reference>
<proteinExistence type="inferred from homology"/>
<dbReference type="InterPro" id="IPR041577">
    <property type="entry name" value="RT_RNaseH_2"/>
</dbReference>
<keyword evidence="3" id="KW-0511">Multifunctional enzyme</keyword>
<organism evidence="6 7">
    <name type="scientific">Labeo rohita</name>
    <name type="common">Indian major carp</name>
    <name type="synonym">Cyprinus rohita</name>
    <dbReference type="NCBI Taxonomy" id="84645"/>
    <lineage>
        <taxon>Eukaryota</taxon>
        <taxon>Metazoa</taxon>
        <taxon>Chordata</taxon>
        <taxon>Craniata</taxon>
        <taxon>Vertebrata</taxon>
        <taxon>Euteleostomi</taxon>
        <taxon>Actinopterygii</taxon>
        <taxon>Neopterygii</taxon>
        <taxon>Teleostei</taxon>
        <taxon>Ostariophysi</taxon>
        <taxon>Cypriniformes</taxon>
        <taxon>Cyprinidae</taxon>
        <taxon>Labeoninae</taxon>
        <taxon>Labeonini</taxon>
        <taxon>Labeo</taxon>
    </lineage>
</organism>
<evidence type="ECO:0000256" key="2">
    <source>
        <dbReference type="ARBA" id="ARBA00012180"/>
    </source>
</evidence>
<gene>
    <name evidence="6" type="ORF">H4Q32_025768</name>
</gene>
<feature type="domain" description="Reverse transcriptase" evidence="5">
    <location>
        <begin position="850"/>
        <end position="1029"/>
    </location>
</feature>
<dbReference type="PROSITE" id="PS50878">
    <property type="entry name" value="RT_POL"/>
    <property type="match status" value="1"/>
</dbReference>
<comment type="similarity">
    <text evidence="1">Belongs to the beta type-B retroviral polymerase family. HERV class-II K(HML-2) pol subfamily.</text>
</comment>
<dbReference type="InterPro" id="IPR050951">
    <property type="entry name" value="Retrovirus_Pol_polyprotein"/>
</dbReference>
<dbReference type="SUPFAM" id="SSF56672">
    <property type="entry name" value="DNA/RNA polymerases"/>
    <property type="match status" value="1"/>
</dbReference>
<dbReference type="InterPro" id="IPR000477">
    <property type="entry name" value="RT_dom"/>
</dbReference>
<dbReference type="Gene3D" id="3.10.10.10">
    <property type="entry name" value="HIV Type 1 Reverse Transcriptase, subunit A, domain 1"/>
    <property type="match status" value="1"/>
</dbReference>
<dbReference type="PANTHER" id="PTHR37984">
    <property type="entry name" value="PROTEIN CBG26694"/>
    <property type="match status" value="1"/>
</dbReference>
<dbReference type="CDD" id="cd09274">
    <property type="entry name" value="RNase_HI_RT_Ty3"/>
    <property type="match status" value="1"/>
</dbReference>
<dbReference type="EC" id="3.1.26.4" evidence="2"/>
<feature type="compositionally biased region" description="Low complexity" evidence="4">
    <location>
        <begin position="1330"/>
        <end position="1341"/>
    </location>
</feature>
<keyword evidence="7" id="KW-1185">Reference proteome</keyword>
<name>A0ABQ8KZR2_LABRO</name>
<accession>A0ABQ8KZR2</accession>
<dbReference type="InterPro" id="IPR043128">
    <property type="entry name" value="Rev_trsase/Diguanyl_cyclase"/>
</dbReference>